<dbReference type="PANTHER" id="PTHR13793">
    <property type="entry name" value="PHD FINGER PROTEINS"/>
    <property type="match status" value="1"/>
</dbReference>
<feature type="compositionally biased region" description="Basic residues" evidence="6">
    <location>
        <begin position="722"/>
        <end position="739"/>
    </location>
</feature>
<feature type="region of interest" description="Disordered" evidence="6">
    <location>
        <begin position="1044"/>
        <end position="1072"/>
    </location>
</feature>
<reference evidence="9" key="2">
    <citation type="submission" date="2022-10" db="EMBL/GenBank/DDBJ databases">
        <authorList>
            <consortium name="ENA_rothamsted_submissions"/>
            <consortium name="culmorum"/>
            <person name="King R."/>
        </authorList>
    </citation>
    <scope>NUCLEOTIDE SEQUENCE</scope>
</reference>
<keyword evidence="1" id="KW-0479">Metal-binding</keyword>
<feature type="compositionally biased region" description="Basic residues" evidence="6">
    <location>
        <begin position="955"/>
        <end position="965"/>
    </location>
</feature>
<feature type="compositionally biased region" description="Basic and acidic residues" evidence="6">
    <location>
        <begin position="28"/>
        <end position="38"/>
    </location>
</feature>
<evidence type="ECO:0000256" key="4">
    <source>
        <dbReference type="PROSITE-ProRule" id="PRU00146"/>
    </source>
</evidence>
<evidence type="ECO:0008006" key="11">
    <source>
        <dbReference type="Google" id="ProtNLM"/>
    </source>
</evidence>
<feature type="compositionally biased region" description="Polar residues" evidence="6">
    <location>
        <begin position="789"/>
        <end position="799"/>
    </location>
</feature>
<evidence type="ECO:0000256" key="6">
    <source>
        <dbReference type="SAM" id="MobiDB-lite"/>
    </source>
</evidence>
<dbReference type="CDD" id="cd15561">
    <property type="entry name" value="PHD1_PHF14"/>
    <property type="match status" value="1"/>
</dbReference>
<dbReference type="InterPro" id="IPR034732">
    <property type="entry name" value="EPHD"/>
</dbReference>
<dbReference type="PROSITE" id="PS01359">
    <property type="entry name" value="ZF_PHD_1"/>
    <property type="match status" value="2"/>
</dbReference>
<feature type="compositionally biased region" description="Basic and acidic residues" evidence="6">
    <location>
        <begin position="966"/>
        <end position="980"/>
    </location>
</feature>
<dbReference type="GO" id="GO:0006357">
    <property type="term" value="P:regulation of transcription by RNA polymerase II"/>
    <property type="evidence" value="ECO:0007669"/>
    <property type="project" value="TreeGrafter"/>
</dbReference>
<dbReference type="AlphaFoldDB" id="A0A9N9S259"/>
<feature type="region of interest" description="Disordered" evidence="6">
    <location>
        <begin position="784"/>
        <end position="853"/>
    </location>
</feature>
<evidence type="ECO:0000259" key="8">
    <source>
        <dbReference type="PROSITE" id="PS51805"/>
    </source>
</evidence>
<proteinExistence type="predicted"/>
<accession>A0A9N9S259</accession>
<dbReference type="Pfam" id="PF00628">
    <property type="entry name" value="PHD"/>
    <property type="match status" value="2"/>
</dbReference>
<dbReference type="GO" id="GO:0008270">
    <property type="term" value="F:zinc ion binding"/>
    <property type="evidence" value="ECO:0007669"/>
    <property type="project" value="UniProtKB-KW"/>
</dbReference>
<dbReference type="Proteomes" id="UP001153620">
    <property type="component" value="Chromosome 3"/>
</dbReference>
<dbReference type="CDD" id="cd15674">
    <property type="entry name" value="ePHD_PHF14"/>
    <property type="match status" value="1"/>
</dbReference>
<gene>
    <name evidence="9" type="ORF">CHIRRI_LOCUS10606</name>
</gene>
<evidence type="ECO:0000256" key="3">
    <source>
        <dbReference type="ARBA" id="ARBA00022833"/>
    </source>
</evidence>
<feature type="domain" description="PHD-type" evidence="7">
    <location>
        <begin position="559"/>
        <end position="610"/>
    </location>
</feature>
<dbReference type="InterPro" id="IPR001965">
    <property type="entry name" value="Znf_PHD"/>
</dbReference>
<dbReference type="EMBL" id="OU895879">
    <property type="protein sequence ID" value="CAG9807760.1"/>
    <property type="molecule type" value="Genomic_DNA"/>
</dbReference>
<name>A0A9N9S259_9DIPT</name>
<dbReference type="OrthoDB" id="336088at2759"/>
<dbReference type="CDD" id="cd15562">
    <property type="entry name" value="PHD2_PHF14"/>
    <property type="match status" value="1"/>
</dbReference>
<dbReference type="InterPro" id="IPR011011">
    <property type="entry name" value="Znf_FYVE_PHD"/>
</dbReference>
<feature type="region of interest" description="Disordered" evidence="6">
    <location>
        <begin position="716"/>
        <end position="751"/>
    </location>
</feature>
<keyword evidence="10" id="KW-1185">Reference proteome</keyword>
<feature type="compositionally biased region" description="Basic residues" evidence="6">
    <location>
        <begin position="929"/>
        <end position="945"/>
    </location>
</feature>
<feature type="region of interest" description="Disordered" evidence="6">
    <location>
        <begin position="20"/>
        <end position="72"/>
    </location>
</feature>
<feature type="coiled-coil region" evidence="5">
    <location>
        <begin position="286"/>
        <end position="339"/>
    </location>
</feature>
<feature type="region of interest" description="Disordered" evidence="6">
    <location>
        <begin position="882"/>
        <end position="993"/>
    </location>
</feature>
<feature type="compositionally biased region" description="Low complexity" evidence="6">
    <location>
        <begin position="740"/>
        <end position="751"/>
    </location>
</feature>
<dbReference type="Pfam" id="PF13832">
    <property type="entry name" value="zf-HC5HC2H_2"/>
    <property type="match status" value="1"/>
</dbReference>
<dbReference type="PROSITE" id="PS50016">
    <property type="entry name" value="ZF_PHD_2"/>
    <property type="match status" value="3"/>
</dbReference>
<keyword evidence="2 4" id="KW-0863">Zinc-finger</keyword>
<evidence type="ECO:0000256" key="2">
    <source>
        <dbReference type="ARBA" id="ARBA00022771"/>
    </source>
</evidence>
<feature type="domain" description="PHD-type" evidence="7">
    <location>
        <begin position="100"/>
        <end position="160"/>
    </location>
</feature>
<feature type="domain" description="PHD-type" evidence="7">
    <location>
        <begin position="1117"/>
        <end position="1170"/>
    </location>
</feature>
<dbReference type="InterPro" id="IPR019786">
    <property type="entry name" value="Zinc_finger_PHD-type_CS"/>
</dbReference>
<sequence length="1175" mass="131792">MKEKRTSALSCLLLNDILGTDEEESSDEDFRVSDHSENSDISNDESDADSNSNSDEKDESSGDELNDNIKESNLTNKHTTNVLLEQAKSSLAYTQKILMTPICCACLGDRSDDTNEIVECDGCKITVHEGCYGISDSISISSTVSSCSTEPWFCDPCKATIKDPDCELCPNKGGIFKETDCGKWVHLVCALYVPGVAFGEVDQLSSVTLFEMQYNKWGAKTCSLCEDDHFARTGVCIGCDAGMCKSYFHVTCAQREGLLSEAHHDEVDQADPFYAHCRVHSDKFLIKNRKKNFNALLVQMKRYENEVGIVRSDKTPEELERIERKLKKHRIKYAANKLNRPEPWVPTQKMPRSLITSASAVKKLRKKAEIMEIDTVALEFQEAQIASLKDIRKKWHISPSFTTEFVGYYLDRSIRLKEMKTNLEQQVELNKTLLNQQSILRVKYDDVIKVNQDVQHKQKDLLSEIEIIHNAILTICPNKQLQIVENIGKALPNMRINTISPALSSTPPPQMLTSRTMSVPTAAALKQGVGFPLNNLRKDDTGRILSTQCITNDDLLNECGICKKCNDQHLLAKCDTCHLYYHLGCLNPPLTRHPKKSKLYAWQCSECDNDNDSSPENKIIPKGPRRSRIRYSKDGLYHTDLHDSFGSDQSLLNISKSDESIQYKISNGADITLSEHEIEEHVKETLDVDRISTVVEATSSNIPNVVSTNSEEIVEKDEVTKREKKSNKSKSPSKSKISKKSASISSINSESALTPELPSIIATNTANNSIDNTVKDEINLDSSHETIQEPINLSQTSTASDEKKPKRGRPPKRTLSQISNDLQKLHEGQNSHEDEDEKPEMDNEQQGSDVTLIDMSKKIECPLDQYRAFADIPNSIPYPLPNELPKFADEPENIPITHLEPSNEPLYNGQTEPKLTNGDGLAEYSSNSVHHKHKKRKSHKRHHSHSPSSNDRQSSVKKHKKKHKHKDYETPGNDEARPSDDQMQLNNEQHPRIKIKFRAILQTAGDDKKPPKFLWHVPNEESDVAAENPNPTNPIVNQAQLSPVLGNGHHVNNQSTPESKKKKKGTPKSNKKARLLLSLSTSKSDSSIIQPSASSVIESPDNQIITNLNKSLPLPNQVSCDVCNAAGSSQNLVKCDDCQKNYHFQCLIPPLKKTPKKRGYSWHCADCDPTDHENN</sequence>
<dbReference type="InterPro" id="IPR050701">
    <property type="entry name" value="Histone_Mod_Regulator"/>
</dbReference>
<dbReference type="InterPro" id="IPR019787">
    <property type="entry name" value="Znf_PHD-finger"/>
</dbReference>
<dbReference type="InterPro" id="IPR013083">
    <property type="entry name" value="Znf_RING/FYVE/PHD"/>
</dbReference>
<dbReference type="PANTHER" id="PTHR13793:SF150">
    <property type="entry name" value="PHD FINGER PROTEIN 14"/>
    <property type="match status" value="1"/>
</dbReference>
<evidence type="ECO:0000256" key="1">
    <source>
        <dbReference type="ARBA" id="ARBA00022723"/>
    </source>
</evidence>
<dbReference type="PROSITE" id="PS51805">
    <property type="entry name" value="EPHD"/>
    <property type="match status" value="1"/>
</dbReference>
<feature type="compositionally biased region" description="Basic and acidic residues" evidence="6">
    <location>
        <begin position="823"/>
        <end position="832"/>
    </location>
</feature>
<feature type="compositionally biased region" description="Acidic residues" evidence="6">
    <location>
        <begin position="56"/>
        <end position="66"/>
    </location>
</feature>
<dbReference type="SMART" id="SM00249">
    <property type="entry name" value="PHD"/>
    <property type="match status" value="4"/>
</dbReference>
<feature type="domain" description="PHD-type" evidence="8">
    <location>
        <begin position="163"/>
        <end position="281"/>
    </location>
</feature>
<evidence type="ECO:0000313" key="9">
    <source>
        <dbReference type="EMBL" id="CAG9807760.1"/>
    </source>
</evidence>
<feature type="compositionally biased region" description="Basic residues" evidence="6">
    <location>
        <begin position="1060"/>
        <end position="1072"/>
    </location>
</feature>
<dbReference type="Gene3D" id="3.30.40.10">
    <property type="entry name" value="Zinc/RING finger domain, C3HC4 (zinc finger)"/>
    <property type="match status" value="4"/>
</dbReference>
<feature type="compositionally biased region" description="Acidic residues" evidence="6">
    <location>
        <begin position="833"/>
        <end position="843"/>
    </location>
</feature>
<dbReference type="CDD" id="cd15563">
    <property type="entry name" value="PHD3_PHF14"/>
    <property type="match status" value="1"/>
</dbReference>
<dbReference type="SUPFAM" id="SSF57903">
    <property type="entry name" value="FYVE/PHD zinc finger"/>
    <property type="match status" value="3"/>
</dbReference>
<evidence type="ECO:0000313" key="10">
    <source>
        <dbReference type="Proteomes" id="UP001153620"/>
    </source>
</evidence>
<reference evidence="9" key="1">
    <citation type="submission" date="2022-01" db="EMBL/GenBank/DDBJ databases">
        <authorList>
            <person name="King R."/>
        </authorList>
    </citation>
    <scope>NUCLEOTIDE SEQUENCE</scope>
</reference>
<protein>
    <recommendedName>
        <fullName evidence="11">PHD finger protein 14</fullName>
    </recommendedName>
</protein>
<keyword evidence="5" id="KW-0175">Coiled coil</keyword>
<evidence type="ECO:0000256" key="5">
    <source>
        <dbReference type="SAM" id="Coils"/>
    </source>
</evidence>
<evidence type="ECO:0000259" key="7">
    <source>
        <dbReference type="PROSITE" id="PS50016"/>
    </source>
</evidence>
<keyword evidence="3" id="KW-0862">Zinc</keyword>
<organism evidence="9 10">
    <name type="scientific">Chironomus riparius</name>
    <dbReference type="NCBI Taxonomy" id="315576"/>
    <lineage>
        <taxon>Eukaryota</taxon>
        <taxon>Metazoa</taxon>
        <taxon>Ecdysozoa</taxon>
        <taxon>Arthropoda</taxon>
        <taxon>Hexapoda</taxon>
        <taxon>Insecta</taxon>
        <taxon>Pterygota</taxon>
        <taxon>Neoptera</taxon>
        <taxon>Endopterygota</taxon>
        <taxon>Diptera</taxon>
        <taxon>Nematocera</taxon>
        <taxon>Chironomoidea</taxon>
        <taxon>Chironomidae</taxon>
        <taxon>Chironominae</taxon>
        <taxon>Chironomus</taxon>
    </lineage>
</organism>